<accession>A0ABS9VDM0</accession>
<keyword evidence="3" id="KW-1185">Reference proteome</keyword>
<protein>
    <submittedName>
        <fullName evidence="2">GDSL-type esterase/lipase family protein</fullName>
    </submittedName>
</protein>
<evidence type="ECO:0000259" key="1">
    <source>
        <dbReference type="Pfam" id="PF13472"/>
    </source>
</evidence>
<evidence type="ECO:0000313" key="2">
    <source>
        <dbReference type="EMBL" id="MCH7414478.1"/>
    </source>
</evidence>
<sequence>MNLNILKSRTLYLFEILLLIPCYPFLKSAGNKLRKNIIKLPPHSEYLEFGTNSSNPNLLIIGESTAAGVGASKKETTFGSMMAETLLDNYNIFNVGKNGLKSSRLLTLYEKNESKLPDSFGKCIVLIGANDCFQFSSPTKFTKGLNDFILFVKKEKSCEQFIIPLIPPVHHFPAIPKIIRFFLKIHREILSLEVKNIAKNNPKVSFINQNEKYEAAFFATDGIHPSDVGYRLMTDLVSIYIKEKGDQT</sequence>
<evidence type="ECO:0000313" key="3">
    <source>
        <dbReference type="Proteomes" id="UP001165430"/>
    </source>
</evidence>
<dbReference type="RefSeq" id="WP_241412945.1">
    <property type="nucleotide sequence ID" value="NZ_JAKZGO010000010.1"/>
</dbReference>
<comment type="caution">
    <text evidence="2">The sequence shown here is derived from an EMBL/GenBank/DDBJ whole genome shotgun (WGS) entry which is preliminary data.</text>
</comment>
<feature type="domain" description="SGNH hydrolase-type esterase" evidence="1">
    <location>
        <begin position="61"/>
        <end position="232"/>
    </location>
</feature>
<dbReference type="EMBL" id="JAKZGO010000010">
    <property type="protein sequence ID" value="MCH7414478.1"/>
    <property type="molecule type" value="Genomic_DNA"/>
</dbReference>
<dbReference type="Pfam" id="PF13472">
    <property type="entry name" value="Lipase_GDSL_2"/>
    <property type="match status" value="1"/>
</dbReference>
<dbReference type="Proteomes" id="UP001165430">
    <property type="component" value="Unassembled WGS sequence"/>
</dbReference>
<dbReference type="InterPro" id="IPR036514">
    <property type="entry name" value="SGNH_hydro_sf"/>
</dbReference>
<gene>
    <name evidence="2" type="ORF">MM213_13345</name>
</gene>
<dbReference type="SUPFAM" id="SSF52266">
    <property type="entry name" value="SGNH hydrolase"/>
    <property type="match status" value="1"/>
</dbReference>
<reference evidence="2" key="1">
    <citation type="submission" date="2022-03" db="EMBL/GenBank/DDBJ databases">
        <title>De novo assembled genomes of Belliella spp. (Cyclobacteriaceae) strains.</title>
        <authorList>
            <person name="Szabo A."/>
            <person name="Korponai K."/>
            <person name="Felfoldi T."/>
        </authorList>
    </citation>
    <scope>NUCLEOTIDE SEQUENCE</scope>
    <source>
        <strain evidence="2">DSM 111903</strain>
    </source>
</reference>
<proteinExistence type="predicted"/>
<dbReference type="Gene3D" id="3.40.50.1110">
    <property type="entry name" value="SGNH hydrolase"/>
    <property type="match status" value="1"/>
</dbReference>
<name>A0ABS9VDM0_9BACT</name>
<dbReference type="InterPro" id="IPR013830">
    <property type="entry name" value="SGNH_hydro"/>
</dbReference>
<organism evidence="2 3">
    <name type="scientific">Belliella alkalica</name>
    <dbReference type="NCBI Taxonomy" id="1730871"/>
    <lineage>
        <taxon>Bacteria</taxon>
        <taxon>Pseudomonadati</taxon>
        <taxon>Bacteroidota</taxon>
        <taxon>Cytophagia</taxon>
        <taxon>Cytophagales</taxon>
        <taxon>Cyclobacteriaceae</taxon>
        <taxon>Belliella</taxon>
    </lineage>
</organism>